<feature type="compositionally biased region" description="Polar residues" evidence="1">
    <location>
        <begin position="122"/>
        <end position="137"/>
    </location>
</feature>
<name>T5AHX3_OPHSC</name>
<feature type="region of interest" description="Disordered" evidence="1">
    <location>
        <begin position="1"/>
        <end position="143"/>
    </location>
</feature>
<protein>
    <submittedName>
        <fullName evidence="2">Uncharacterized protein</fullName>
    </submittedName>
</protein>
<sequence>MAAAAAASQPSWQDPFAGHGPYPAPSWQPKAQLSGPRPLRRIKTISPRRMEKRTQTSPTKPLRPISANSLHALFRVGHGATTSGRRWAAPSTGSRQASSSSSASSKEDGAARRRPSGVTCAASESSFTSDSVHSPSESDPAYL</sequence>
<evidence type="ECO:0000256" key="1">
    <source>
        <dbReference type="SAM" id="MobiDB-lite"/>
    </source>
</evidence>
<evidence type="ECO:0000313" key="2">
    <source>
        <dbReference type="EMBL" id="EQL02169.1"/>
    </source>
</evidence>
<dbReference type="AlphaFoldDB" id="T5AHX3"/>
<evidence type="ECO:0000313" key="3">
    <source>
        <dbReference type="Proteomes" id="UP000019374"/>
    </source>
</evidence>
<dbReference type="HOGENOM" id="CLU_1806763_0_0_1"/>
<dbReference type="OrthoDB" id="4928271at2759"/>
<accession>T5AHX3</accession>
<reference evidence="2 3" key="1">
    <citation type="journal article" date="2013" name="Chin. Sci. Bull.">
        <title>Genome survey uncovers the secrets of sex and lifestyle in caterpillar fungus.</title>
        <authorList>
            <person name="Hu X."/>
            <person name="Zhang Y."/>
            <person name="Xiao G."/>
            <person name="Zheng P."/>
            <person name="Xia Y."/>
            <person name="Zhang X."/>
            <person name="St Leger R.J."/>
            <person name="Liu X."/>
            <person name="Wang C."/>
        </authorList>
    </citation>
    <scope>NUCLEOTIDE SEQUENCE [LARGE SCALE GENOMIC DNA]</scope>
    <source>
        <strain evidence="3">Co18 / CGMCC 3.14243</strain>
        <tissue evidence="2">Fruit-body</tissue>
    </source>
</reference>
<dbReference type="Proteomes" id="UP000019374">
    <property type="component" value="Unassembled WGS sequence"/>
</dbReference>
<proteinExistence type="predicted"/>
<organism evidence="2 3">
    <name type="scientific">Ophiocordyceps sinensis (strain Co18 / CGMCC 3.14243)</name>
    <name type="common">Yarsagumba caterpillar fungus</name>
    <name type="synonym">Hirsutella sinensis</name>
    <dbReference type="NCBI Taxonomy" id="911162"/>
    <lineage>
        <taxon>Eukaryota</taxon>
        <taxon>Fungi</taxon>
        <taxon>Dikarya</taxon>
        <taxon>Ascomycota</taxon>
        <taxon>Pezizomycotina</taxon>
        <taxon>Sordariomycetes</taxon>
        <taxon>Hypocreomycetidae</taxon>
        <taxon>Hypocreales</taxon>
        <taxon>Ophiocordycipitaceae</taxon>
        <taxon>Ophiocordyceps</taxon>
    </lineage>
</organism>
<gene>
    <name evidence="2" type="ORF">OCS_02113</name>
</gene>
<dbReference type="EMBL" id="KE652341">
    <property type="protein sequence ID" value="EQL02169.1"/>
    <property type="molecule type" value="Genomic_DNA"/>
</dbReference>